<name>A0A512RLA9_9BACT</name>
<dbReference type="PRINTS" id="PR00834">
    <property type="entry name" value="PROTEASES2C"/>
</dbReference>
<dbReference type="EMBL" id="BKAU01000002">
    <property type="protein sequence ID" value="GEP96498.1"/>
    <property type="molecule type" value="Genomic_DNA"/>
</dbReference>
<keyword evidence="3" id="KW-1185">Reference proteome</keyword>
<dbReference type="PANTHER" id="PTHR22939">
    <property type="entry name" value="SERINE PROTEASE FAMILY S1C HTRA-RELATED"/>
    <property type="match status" value="1"/>
</dbReference>
<dbReference type="Gene3D" id="2.40.10.10">
    <property type="entry name" value="Trypsin-like serine proteases"/>
    <property type="match status" value="2"/>
</dbReference>
<dbReference type="GO" id="GO:0006508">
    <property type="term" value="P:proteolysis"/>
    <property type="evidence" value="ECO:0007669"/>
    <property type="project" value="InterPro"/>
</dbReference>
<evidence type="ECO:0000313" key="2">
    <source>
        <dbReference type="EMBL" id="GEP96498.1"/>
    </source>
</evidence>
<gene>
    <name evidence="2" type="ORF">CCY01nite_27580</name>
</gene>
<evidence type="ECO:0000256" key="1">
    <source>
        <dbReference type="SAM" id="Phobius"/>
    </source>
</evidence>
<dbReference type="OrthoDB" id="9766361at2"/>
<dbReference type="AlphaFoldDB" id="A0A512RLA9"/>
<dbReference type="InterPro" id="IPR043504">
    <property type="entry name" value="Peptidase_S1_PA_chymotrypsin"/>
</dbReference>
<dbReference type="GO" id="GO:0004252">
    <property type="term" value="F:serine-type endopeptidase activity"/>
    <property type="evidence" value="ECO:0007669"/>
    <property type="project" value="InterPro"/>
</dbReference>
<dbReference type="RefSeq" id="WP_146862646.1">
    <property type="nucleotide sequence ID" value="NZ_BKAU01000002.1"/>
</dbReference>
<dbReference type="PANTHER" id="PTHR22939:SF129">
    <property type="entry name" value="SERINE PROTEASE HTRA2, MITOCHONDRIAL"/>
    <property type="match status" value="1"/>
</dbReference>
<comment type="caution">
    <text evidence="2">The sequence shown here is derived from an EMBL/GenBank/DDBJ whole genome shotgun (WGS) entry which is preliminary data.</text>
</comment>
<keyword evidence="1" id="KW-0472">Membrane</keyword>
<reference evidence="2 3" key="1">
    <citation type="submission" date="2019-07" db="EMBL/GenBank/DDBJ databases">
        <title>Whole genome shotgun sequence of Chitinophaga cymbidii NBRC 109752.</title>
        <authorList>
            <person name="Hosoyama A."/>
            <person name="Uohara A."/>
            <person name="Ohji S."/>
            <person name="Ichikawa N."/>
        </authorList>
    </citation>
    <scope>NUCLEOTIDE SEQUENCE [LARGE SCALE GENOMIC DNA]</scope>
    <source>
        <strain evidence="2 3">NBRC 109752</strain>
    </source>
</reference>
<dbReference type="InterPro" id="IPR001940">
    <property type="entry name" value="Peptidase_S1C"/>
</dbReference>
<accession>A0A512RLA9</accession>
<organism evidence="2 3">
    <name type="scientific">Chitinophaga cymbidii</name>
    <dbReference type="NCBI Taxonomy" id="1096750"/>
    <lineage>
        <taxon>Bacteria</taxon>
        <taxon>Pseudomonadati</taxon>
        <taxon>Bacteroidota</taxon>
        <taxon>Chitinophagia</taxon>
        <taxon>Chitinophagales</taxon>
        <taxon>Chitinophagaceae</taxon>
        <taxon>Chitinophaga</taxon>
    </lineage>
</organism>
<dbReference type="SUPFAM" id="SSF50494">
    <property type="entry name" value="Trypsin-like serine proteases"/>
    <property type="match status" value="1"/>
</dbReference>
<dbReference type="InterPro" id="IPR009003">
    <property type="entry name" value="Peptidase_S1_PA"/>
</dbReference>
<dbReference type="Proteomes" id="UP000321436">
    <property type="component" value="Unassembled WGS sequence"/>
</dbReference>
<keyword evidence="1" id="KW-1133">Transmembrane helix</keyword>
<evidence type="ECO:0000313" key="3">
    <source>
        <dbReference type="Proteomes" id="UP000321436"/>
    </source>
</evidence>
<dbReference type="Pfam" id="PF13365">
    <property type="entry name" value="Trypsin_2"/>
    <property type="match status" value="1"/>
</dbReference>
<proteinExistence type="predicted"/>
<keyword evidence="1" id="KW-0812">Transmembrane</keyword>
<feature type="transmembrane region" description="Helical" evidence="1">
    <location>
        <begin position="94"/>
        <end position="115"/>
    </location>
</feature>
<evidence type="ECO:0008006" key="4">
    <source>
        <dbReference type="Google" id="ProtNLM"/>
    </source>
</evidence>
<sequence length="363" mass="40334">MNDFLLIQEIERYLEGEMSVSERDAFEALRQSDPAIDRQVQEQQLLQQQLRATGQRRQLVDRMNAIHATMESTSAVPEKTAAPVVKMRSSRRTWINLTAAACIALVTSLSTIAIMQKASKKATTAQYEDVRRVLNNIQRSQNALMNNINSGKNKKAPLNPGTYGGTCFAISRNGYMITNYHVIAGADSIYIQNNKGEAFKAVSIFEDVSSDLAVLRIADSTFRSPALPYSLKLNPVRPGEEVFSMGFPRDEIVYGKGYISAQTGFNGDTLAYQVSIPVNPGNSGAPLLDSRGEVIGIITGKQSTSDGIAFAVKSGHLKRLLDELPKEKFSRKDLKQRNQLMGINRVEQLKKLEEFVYMVKVYN</sequence>
<protein>
    <recommendedName>
        <fullName evidence="4">Serine protease</fullName>
    </recommendedName>
</protein>